<dbReference type="PROSITE" id="PS50011">
    <property type="entry name" value="PROTEIN_KINASE_DOM"/>
    <property type="match status" value="1"/>
</dbReference>
<accession>A0A2S7XCJ2</accession>
<dbReference type="SMART" id="SM00220">
    <property type="entry name" value="S_TKc"/>
    <property type="match status" value="1"/>
</dbReference>
<sequence>MTEMNINQFLSDESDFDDDNSLSKKRPLKPIPKVINGRYKIKRVLGVGGMGIVYQVDDLLLKSIGLEQYEFAIKVLNSESAEFNDADLLLVNEYLQANQLQHPNIVPIQHLALCEESLRGFLVMPMVKGELLSLLLDSPFENIPDDARLKYAFILINCLLHCHKRGVIHGDLKPSNILISNNNELHLFDFSISRNMDPNKNNFAINFNQVHAWSGDYAAPEVLQGNAPTIKSDLYSLSILLYKLLLRTHPYQQKESTVGTKTKEQQKIHKLLLQAMGPVPAERILNFKALISVFKEIKNKQTIEKKKPLLQKVTSVFSRH</sequence>
<evidence type="ECO:0000256" key="1">
    <source>
        <dbReference type="ARBA" id="ARBA00022679"/>
    </source>
</evidence>
<evidence type="ECO:0000256" key="3">
    <source>
        <dbReference type="ARBA" id="ARBA00022777"/>
    </source>
</evidence>
<feature type="domain" description="Protein kinase" evidence="7">
    <location>
        <begin position="39"/>
        <end position="320"/>
    </location>
</feature>
<evidence type="ECO:0000259" key="7">
    <source>
        <dbReference type="PROSITE" id="PS50011"/>
    </source>
</evidence>
<dbReference type="PANTHER" id="PTHR43289:SF34">
    <property type="entry name" value="SERINE_THREONINE-PROTEIN KINASE YBDM-RELATED"/>
    <property type="match status" value="1"/>
</dbReference>
<keyword evidence="4 5" id="KW-0067">ATP-binding</keyword>
<feature type="binding site" evidence="5">
    <location>
        <position position="74"/>
    </location>
    <ligand>
        <name>ATP</name>
        <dbReference type="ChEBI" id="CHEBI:30616"/>
    </ligand>
</feature>
<dbReference type="GO" id="GO:0004674">
    <property type="term" value="F:protein serine/threonine kinase activity"/>
    <property type="evidence" value="ECO:0007669"/>
    <property type="project" value="UniProtKB-KW"/>
</dbReference>
<reference evidence="8 9" key="1">
    <citation type="submission" date="2016-12" db="EMBL/GenBank/DDBJ databases">
        <title>Diversity of luminous bacteria.</title>
        <authorList>
            <person name="Yoshizawa S."/>
            <person name="Kogure K."/>
        </authorList>
    </citation>
    <scope>NUCLEOTIDE SEQUENCE [LARGE SCALE GENOMIC DNA]</scope>
    <source>
        <strain evidence="8 9">ATCC 33715</strain>
    </source>
</reference>
<organism evidence="8 9">
    <name type="scientific">Aliivibrio sifiae</name>
    <dbReference type="NCBI Taxonomy" id="566293"/>
    <lineage>
        <taxon>Bacteria</taxon>
        <taxon>Pseudomonadati</taxon>
        <taxon>Pseudomonadota</taxon>
        <taxon>Gammaproteobacteria</taxon>
        <taxon>Vibrionales</taxon>
        <taxon>Vibrionaceae</taxon>
        <taxon>Aliivibrio</taxon>
    </lineage>
</organism>
<proteinExistence type="predicted"/>
<dbReference type="InterPro" id="IPR011009">
    <property type="entry name" value="Kinase-like_dom_sf"/>
</dbReference>
<dbReference type="PANTHER" id="PTHR43289">
    <property type="entry name" value="MITOGEN-ACTIVATED PROTEIN KINASE KINASE KINASE 20-RELATED"/>
    <property type="match status" value="1"/>
</dbReference>
<dbReference type="SUPFAM" id="SSF56112">
    <property type="entry name" value="Protein kinase-like (PK-like)"/>
    <property type="match status" value="1"/>
</dbReference>
<dbReference type="PROSITE" id="PS00107">
    <property type="entry name" value="PROTEIN_KINASE_ATP"/>
    <property type="match status" value="1"/>
</dbReference>
<dbReference type="Pfam" id="PF00069">
    <property type="entry name" value="Pkinase"/>
    <property type="match status" value="1"/>
</dbReference>
<dbReference type="InterPro" id="IPR017441">
    <property type="entry name" value="Protein_kinase_ATP_BS"/>
</dbReference>
<dbReference type="CDD" id="cd14014">
    <property type="entry name" value="STKc_PknB_like"/>
    <property type="match status" value="1"/>
</dbReference>
<name>A0A2S7XCJ2_9GAMM</name>
<keyword evidence="2 5" id="KW-0547">Nucleotide-binding</keyword>
<evidence type="ECO:0000256" key="4">
    <source>
        <dbReference type="ARBA" id="ARBA00022840"/>
    </source>
</evidence>
<protein>
    <submittedName>
        <fullName evidence="8">Serine/threonine protein kinase</fullName>
    </submittedName>
</protein>
<dbReference type="Proteomes" id="UP000239263">
    <property type="component" value="Unassembled WGS sequence"/>
</dbReference>
<evidence type="ECO:0000256" key="6">
    <source>
        <dbReference type="SAM" id="MobiDB-lite"/>
    </source>
</evidence>
<evidence type="ECO:0000256" key="2">
    <source>
        <dbReference type="ARBA" id="ARBA00022741"/>
    </source>
</evidence>
<keyword evidence="3 8" id="KW-0418">Kinase</keyword>
<dbReference type="InterPro" id="IPR008271">
    <property type="entry name" value="Ser/Thr_kinase_AS"/>
</dbReference>
<dbReference type="Gene3D" id="3.30.200.20">
    <property type="entry name" value="Phosphorylase Kinase, domain 1"/>
    <property type="match status" value="1"/>
</dbReference>
<gene>
    <name evidence="8" type="ORF">BTO22_04385</name>
</gene>
<evidence type="ECO:0000313" key="8">
    <source>
        <dbReference type="EMBL" id="PQJ88862.1"/>
    </source>
</evidence>
<dbReference type="Gene3D" id="1.10.510.10">
    <property type="entry name" value="Transferase(Phosphotransferase) domain 1"/>
    <property type="match status" value="1"/>
</dbReference>
<feature type="region of interest" description="Disordered" evidence="6">
    <location>
        <begin position="1"/>
        <end position="24"/>
    </location>
</feature>
<dbReference type="AlphaFoldDB" id="A0A2S7XCJ2"/>
<evidence type="ECO:0000256" key="5">
    <source>
        <dbReference type="PROSITE-ProRule" id="PRU10141"/>
    </source>
</evidence>
<comment type="caution">
    <text evidence="8">The sequence shown here is derived from an EMBL/GenBank/DDBJ whole genome shotgun (WGS) entry which is preliminary data.</text>
</comment>
<keyword evidence="8" id="KW-0723">Serine/threonine-protein kinase</keyword>
<dbReference type="EMBL" id="MSCO01000001">
    <property type="protein sequence ID" value="PQJ88862.1"/>
    <property type="molecule type" value="Genomic_DNA"/>
</dbReference>
<dbReference type="GO" id="GO:0005524">
    <property type="term" value="F:ATP binding"/>
    <property type="evidence" value="ECO:0007669"/>
    <property type="project" value="UniProtKB-UniRule"/>
</dbReference>
<evidence type="ECO:0000313" key="9">
    <source>
        <dbReference type="Proteomes" id="UP000239263"/>
    </source>
</evidence>
<dbReference type="InterPro" id="IPR000719">
    <property type="entry name" value="Prot_kinase_dom"/>
</dbReference>
<keyword evidence="1" id="KW-0808">Transferase</keyword>
<dbReference type="OrthoDB" id="9801841at2"/>
<feature type="compositionally biased region" description="Polar residues" evidence="6">
    <location>
        <begin position="1"/>
        <end position="11"/>
    </location>
</feature>
<dbReference type="PROSITE" id="PS00108">
    <property type="entry name" value="PROTEIN_KINASE_ST"/>
    <property type="match status" value="1"/>
</dbReference>
<dbReference type="RefSeq" id="WP_105054442.1">
    <property type="nucleotide sequence ID" value="NZ_CAWNRT010000001.1"/>
</dbReference>